<keyword evidence="3" id="KW-1185">Reference proteome</keyword>
<dbReference type="Proteomes" id="UP000219050">
    <property type="component" value="Chromosome"/>
</dbReference>
<dbReference type="InterPro" id="IPR000772">
    <property type="entry name" value="Ricin_B_lectin"/>
</dbReference>
<evidence type="ECO:0000313" key="2">
    <source>
        <dbReference type="EMBL" id="ATI41759.1"/>
    </source>
</evidence>
<organism evidence="2 3">
    <name type="scientific">Pacificitalea manganoxidans</name>
    <dbReference type="NCBI Taxonomy" id="1411902"/>
    <lineage>
        <taxon>Bacteria</taxon>
        <taxon>Pseudomonadati</taxon>
        <taxon>Pseudomonadota</taxon>
        <taxon>Alphaproteobacteria</taxon>
        <taxon>Rhodobacterales</taxon>
        <taxon>Paracoccaceae</taxon>
        <taxon>Pacificitalea</taxon>
    </lineage>
</organism>
<dbReference type="PROSITE" id="PS50231">
    <property type="entry name" value="RICIN_B_LECTIN"/>
    <property type="match status" value="1"/>
</dbReference>
<accession>A0A291LYJ1</accession>
<reference evidence="2 3" key="1">
    <citation type="submission" date="2017-05" db="EMBL/GenBank/DDBJ databases">
        <title>Comparative genomic and metabolic analysis of manganese-oxidizing mechanisms in Celeribater manganoxidans DY25T: its adaption to the environment of polymetallic nodule.</title>
        <authorList>
            <person name="Wang X."/>
        </authorList>
    </citation>
    <scope>NUCLEOTIDE SEQUENCE [LARGE SCALE GENOMIC DNA]</scope>
    <source>
        <strain evidence="2 3">DY25</strain>
    </source>
</reference>
<name>A0A291LYJ1_9RHOB</name>
<dbReference type="SUPFAM" id="SSF50370">
    <property type="entry name" value="Ricin B-like lectins"/>
    <property type="match status" value="1"/>
</dbReference>
<dbReference type="KEGG" id="cmag:CBW24_06955"/>
<feature type="domain" description="Ricin B lectin" evidence="1">
    <location>
        <begin position="103"/>
        <end position="201"/>
    </location>
</feature>
<sequence>MVMSLQELNAMTPYNFAATAKARIAPAGLAALAGLLLPQSVLAESPVIQTEGPIIHLADNLDESAGLGWCIDTEGRGESDALHAHSCKPTGDDVLFSYAPDIGRIESATYAGKCMAYSARDDAENPFGLVPCDDSDPNQQFSYDPESGQIHLGAEAAQCVTVSAAIDDAGPYQSRDLLLAACDELDPSFKTWIIRDGTDLSSRIRPIQEQ</sequence>
<evidence type="ECO:0000259" key="1">
    <source>
        <dbReference type="Pfam" id="PF00652"/>
    </source>
</evidence>
<evidence type="ECO:0000313" key="3">
    <source>
        <dbReference type="Proteomes" id="UP000219050"/>
    </source>
</evidence>
<dbReference type="Gene3D" id="2.80.10.50">
    <property type="match status" value="1"/>
</dbReference>
<dbReference type="AlphaFoldDB" id="A0A291LYJ1"/>
<dbReference type="Pfam" id="PF00652">
    <property type="entry name" value="Ricin_B_lectin"/>
    <property type="match status" value="1"/>
</dbReference>
<proteinExistence type="predicted"/>
<dbReference type="EMBL" id="CP021404">
    <property type="protein sequence ID" value="ATI41759.1"/>
    <property type="molecule type" value="Genomic_DNA"/>
</dbReference>
<protein>
    <recommendedName>
        <fullName evidence="1">Ricin B lectin domain-containing protein</fullName>
    </recommendedName>
</protein>
<gene>
    <name evidence="2" type="ORF">CBW24_06955</name>
</gene>
<dbReference type="InterPro" id="IPR035992">
    <property type="entry name" value="Ricin_B-like_lectins"/>
</dbReference>